<dbReference type="EMBL" id="BRYA01000100">
    <property type="protein sequence ID" value="GMI39366.1"/>
    <property type="molecule type" value="Genomic_DNA"/>
</dbReference>
<feature type="compositionally biased region" description="Acidic residues" evidence="6">
    <location>
        <begin position="300"/>
        <end position="344"/>
    </location>
</feature>
<accession>A0A9W7L979</accession>
<feature type="compositionally biased region" description="Basic and acidic residues" evidence="6">
    <location>
        <begin position="345"/>
        <end position="359"/>
    </location>
</feature>
<dbReference type="GO" id="GO:0045504">
    <property type="term" value="F:dynein heavy chain binding"/>
    <property type="evidence" value="ECO:0007669"/>
    <property type="project" value="TreeGrafter"/>
</dbReference>
<keyword evidence="8" id="KW-1185">Reference proteome</keyword>
<dbReference type="GO" id="GO:0005930">
    <property type="term" value="C:axoneme"/>
    <property type="evidence" value="ECO:0007669"/>
    <property type="project" value="TreeGrafter"/>
</dbReference>
<feature type="region of interest" description="Disordered" evidence="6">
    <location>
        <begin position="262"/>
        <end position="359"/>
    </location>
</feature>
<evidence type="ECO:0000256" key="1">
    <source>
        <dbReference type="ARBA" id="ARBA00023017"/>
    </source>
</evidence>
<evidence type="ECO:0000313" key="8">
    <source>
        <dbReference type="Proteomes" id="UP001165065"/>
    </source>
</evidence>
<dbReference type="GO" id="GO:0030286">
    <property type="term" value="C:dynein complex"/>
    <property type="evidence" value="ECO:0007669"/>
    <property type="project" value="UniProtKB-KW"/>
</dbReference>
<evidence type="ECO:0000256" key="4">
    <source>
        <dbReference type="ARBA" id="ARBA00038114"/>
    </source>
</evidence>
<keyword evidence="3" id="KW-0505">Motor protein</keyword>
<comment type="caution">
    <text evidence="7">The sequence shown here is derived from an EMBL/GenBank/DDBJ whole genome shotgun (WGS) entry which is preliminary data.</text>
</comment>
<reference evidence="8" key="1">
    <citation type="journal article" date="2023" name="Commun. Biol.">
        <title>Genome analysis of Parmales, the sister group of diatoms, reveals the evolutionary specialization of diatoms from phago-mixotrophs to photoautotrophs.</title>
        <authorList>
            <person name="Ban H."/>
            <person name="Sato S."/>
            <person name="Yoshikawa S."/>
            <person name="Yamada K."/>
            <person name="Nakamura Y."/>
            <person name="Ichinomiya M."/>
            <person name="Sato N."/>
            <person name="Blanc-Mathieu R."/>
            <person name="Endo H."/>
            <person name="Kuwata A."/>
            <person name="Ogata H."/>
        </authorList>
    </citation>
    <scope>NUCLEOTIDE SEQUENCE [LARGE SCALE GENOMIC DNA]</scope>
</reference>
<dbReference type="OrthoDB" id="273640at2759"/>
<evidence type="ECO:0000256" key="2">
    <source>
        <dbReference type="ARBA" id="ARBA00023054"/>
    </source>
</evidence>
<evidence type="ECO:0000256" key="3">
    <source>
        <dbReference type="ARBA" id="ARBA00023175"/>
    </source>
</evidence>
<keyword evidence="2 5" id="KW-0175">Coiled coil</keyword>
<organism evidence="7 8">
    <name type="scientific">Triparma columacea</name>
    <dbReference type="NCBI Taxonomy" id="722753"/>
    <lineage>
        <taxon>Eukaryota</taxon>
        <taxon>Sar</taxon>
        <taxon>Stramenopiles</taxon>
        <taxon>Ochrophyta</taxon>
        <taxon>Bolidophyceae</taxon>
        <taxon>Parmales</taxon>
        <taxon>Triparmaceae</taxon>
        <taxon>Triparma</taxon>
    </lineage>
</organism>
<evidence type="ECO:0008006" key="9">
    <source>
        <dbReference type="Google" id="ProtNLM"/>
    </source>
</evidence>
<evidence type="ECO:0000313" key="7">
    <source>
        <dbReference type="EMBL" id="GMI39366.1"/>
    </source>
</evidence>
<dbReference type="InterPro" id="IPR019347">
    <property type="entry name" value="Axonemal_dynein_light_chain"/>
</dbReference>
<comment type="similarity">
    <text evidence="4">Belongs to the inner dynein arm light chain family.</text>
</comment>
<feature type="coiled-coil region" evidence="5">
    <location>
        <begin position="188"/>
        <end position="236"/>
    </location>
</feature>
<gene>
    <name evidence="7" type="ORF">TrCOL_g10669</name>
</gene>
<proteinExistence type="inferred from homology"/>
<dbReference type="PANTHER" id="PTHR13183:SF0">
    <property type="entry name" value="AXONEMAL DYNEIN LIGHT INTERMEDIATE POLYPEPTIDE 1"/>
    <property type="match status" value="1"/>
</dbReference>
<name>A0A9W7L979_9STRA</name>
<evidence type="ECO:0000256" key="5">
    <source>
        <dbReference type="SAM" id="Coils"/>
    </source>
</evidence>
<feature type="compositionally biased region" description="Basic residues" evidence="6">
    <location>
        <begin position="278"/>
        <end position="290"/>
    </location>
</feature>
<dbReference type="PANTHER" id="PTHR13183">
    <property type="entry name" value="AXONEMAL INNER ARM DYNEIN LIGHT CHAIN 28"/>
    <property type="match status" value="1"/>
</dbReference>
<feature type="compositionally biased region" description="Polar residues" evidence="6">
    <location>
        <begin position="263"/>
        <end position="272"/>
    </location>
</feature>
<feature type="region of interest" description="Disordered" evidence="6">
    <location>
        <begin position="31"/>
        <end position="54"/>
    </location>
</feature>
<evidence type="ECO:0000256" key="6">
    <source>
        <dbReference type="SAM" id="MobiDB-lite"/>
    </source>
</evidence>
<sequence length="359" mass="39164">MASVGNTFAAPSLPQSLLKFEVQETVTSVEDILPHNSPRPPSSGEARGPLSSKTRTHVVEASAALAEITRSILPNRILTDPETGESLEQIVSTTLCGRKDVKELAEGLDAMLSMSGVRPKAVCRDREVIFSDCFNELIRQVTLECPERGLLLLRVRDSIRLTISNHLHILRSSLNFGAEKMAVGEEGMEEMNRTITEKERTRDQLKARVLELQLDAERLEAEYQERRLDRDKANSKVLAKLNGQAGTIRTFIASLDAGGGSLKGNSLTSSTPGAPRTPSKKKKKSKKKKSALPGSSSSESSDDDEEEGSGEEDEEDDEEDDTDTEEEEEDDSDTDTEGSEEESEGGERGGEEGEKGDVV</sequence>
<dbReference type="Proteomes" id="UP001165065">
    <property type="component" value="Unassembled WGS sequence"/>
</dbReference>
<dbReference type="AlphaFoldDB" id="A0A9W7L979"/>
<keyword evidence="1" id="KW-0243">Dynein</keyword>
<dbReference type="Pfam" id="PF10211">
    <property type="entry name" value="Ax_dynein_light"/>
    <property type="match status" value="1"/>
</dbReference>
<protein>
    <recommendedName>
        <fullName evidence="9">Dynein light chain</fullName>
    </recommendedName>
</protein>